<evidence type="ECO:0000256" key="1">
    <source>
        <dbReference type="ARBA" id="ARBA00023172"/>
    </source>
</evidence>
<reference evidence="3 4" key="1">
    <citation type="journal article" date="2020" name="Antonie Van Leeuwenhoek">
        <title>Rhodopirellula heiligendammensis sp. nov., Rhodopirellula pilleata sp. nov., and Rhodopirellula solitaria sp. nov. isolated from natural or artificial marine surfaces in Northern Germany and California, USA, and emended description of the genus Rhodopirellula.</title>
        <authorList>
            <person name="Kallscheuer N."/>
            <person name="Wiegand S."/>
            <person name="Jogler M."/>
            <person name="Boedeker C."/>
            <person name="Peeters S.H."/>
            <person name="Rast P."/>
            <person name="Heuer A."/>
            <person name="Jetten M.S.M."/>
            <person name="Rohde M."/>
            <person name="Jogler C."/>
        </authorList>
    </citation>
    <scope>NUCLEOTIDE SEQUENCE [LARGE SCALE GENOMIC DNA]</scope>
    <source>
        <strain evidence="3 4">Poly21</strain>
    </source>
</reference>
<sequence length="141" mass="15490">MRERGLRRHHLHKDTFPANLRAAVKKAEIHKHVSSHVFRHSFATRLLREGTDICTIQELLGHADIKTTRIYSHSLNREDVKAISPLARMTSSHQTIPANLDAADAAARDLVQADASGDSSAVECSVAEPANPEHVATCENA</sequence>
<organism evidence="3 4">
    <name type="scientific">Allorhodopirellula heiligendammensis</name>
    <dbReference type="NCBI Taxonomy" id="2714739"/>
    <lineage>
        <taxon>Bacteria</taxon>
        <taxon>Pseudomonadati</taxon>
        <taxon>Planctomycetota</taxon>
        <taxon>Planctomycetia</taxon>
        <taxon>Pirellulales</taxon>
        <taxon>Pirellulaceae</taxon>
        <taxon>Allorhodopirellula</taxon>
    </lineage>
</organism>
<dbReference type="GO" id="GO:0006310">
    <property type="term" value="P:DNA recombination"/>
    <property type="evidence" value="ECO:0007669"/>
    <property type="project" value="UniProtKB-KW"/>
</dbReference>
<dbReference type="PROSITE" id="PS51898">
    <property type="entry name" value="TYR_RECOMBINASE"/>
    <property type="match status" value="1"/>
</dbReference>
<evidence type="ECO:0000313" key="3">
    <source>
        <dbReference type="EMBL" id="TWU19242.1"/>
    </source>
</evidence>
<dbReference type="Pfam" id="PF00589">
    <property type="entry name" value="Phage_integrase"/>
    <property type="match status" value="1"/>
</dbReference>
<dbReference type="GO" id="GO:0003677">
    <property type="term" value="F:DNA binding"/>
    <property type="evidence" value="ECO:0007669"/>
    <property type="project" value="InterPro"/>
</dbReference>
<gene>
    <name evidence="3" type="primary">xerD_4</name>
    <name evidence="3" type="ORF">Poly21_14140</name>
</gene>
<dbReference type="PANTHER" id="PTHR30349">
    <property type="entry name" value="PHAGE INTEGRASE-RELATED"/>
    <property type="match status" value="1"/>
</dbReference>
<dbReference type="SUPFAM" id="SSF56349">
    <property type="entry name" value="DNA breaking-rejoining enzymes"/>
    <property type="match status" value="1"/>
</dbReference>
<proteinExistence type="predicted"/>
<dbReference type="PANTHER" id="PTHR30349:SF64">
    <property type="entry name" value="PROPHAGE INTEGRASE INTD-RELATED"/>
    <property type="match status" value="1"/>
</dbReference>
<dbReference type="AlphaFoldDB" id="A0A5C6C567"/>
<evidence type="ECO:0000259" key="2">
    <source>
        <dbReference type="PROSITE" id="PS51898"/>
    </source>
</evidence>
<dbReference type="InterPro" id="IPR050090">
    <property type="entry name" value="Tyrosine_recombinase_XerCD"/>
</dbReference>
<dbReference type="Gene3D" id="1.10.443.10">
    <property type="entry name" value="Intergrase catalytic core"/>
    <property type="match status" value="1"/>
</dbReference>
<dbReference type="Proteomes" id="UP000319908">
    <property type="component" value="Unassembled WGS sequence"/>
</dbReference>
<feature type="domain" description="Tyr recombinase" evidence="2">
    <location>
        <begin position="1"/>
        <end position="85"/>
    </location>
</feature>
<evidence type="ECO:0000313" key="4">
    <source>
        <dbReference type="Proteomes" id="UP000319908"/>
    </source>
</evidence>
<accession>A0A5C6C567</accession>
<dbReference type="EMBL" id="SJPU01000001">
    <property type="protein sequence ID" value="TWU19242.1"/>
    <property type="molecule type" value="Genomic_DNA"/>
</dbReference>
<dbReference type="InterPro" id="IPR013762">
    <property type="entry name" value="Integrase-like_cat_sf"/>
</dbReference>
<keyword evidence="1" id="KW-0233">DNA recombination</keyword>
<comment type="caution">
    <text evidence="3">The sequence shown here is derived from an EMBL/GenBank/DDBJ whole genome shotgun (WGS) entry which is preliminary data.</text>
</comment>
<dbReference type="OrthoDB" id="9801717at2"/>
<keyword evidence="4" id="KW-1185">Reference proteome</keyword>
<dbReference type="GO" id="GO:0015074">
    <property type="term" value="P:DNA integration"/>
    <property type="evidence" value="ECO:0007669"/>
    <property type="project" value="InterPro"/>
</dbReference>
<dbReference type="InterPro" id="IPR002104">
    <property type="entry name" value="Integrase_catalytic"/>
</dbReference>
<dbReference type="InterPro" id="IPR011010">
    <property type="entry name" value="DNA_brk_join_enz"/>
</dbReference>
<name>A0A5C6C567_9BACT</name>
<protein>
    <submittedName>
        <fullName evidence="3">Tyrosine recombinase XerD</fullName>
    </submittedName>
</protein>